<organism evidence="2 3">
    <name type="scientific">Lates japonicus</name>
    <name type="common">Japanese lates</name>
    <dbReference type="NCBI Taxonomy" id="270547"/>
    <lineage>
        <taxon>Eukaryota</taxon>
        <taxon>Metazoa</taxon>
        <taxon>Chordata</taxon>
        <taxon>Craniata</taxon>
        <taxon>Vertebrata</taxon>
        <taxon>Euteleostomi</taxon>
        <taxon>Actinopterygii</taxon>
        <taxon>Neopterygii</taxon>
        <taxon>Teleostei</taxon>
        <taxon>Neoteleostei</taxon>
        <taxon>Acanthomorphata</taxon>
        <taxon>Carangaria</taxon>
        <taxon>Carangaria incertae sedis</taxon>
        <taxon>Centropomidae</taxon>
        <taxon>Lates</taxon>
    </lineage>
</organism>
<feature type="region of interest" description="Disordered" evidence="1">
    <location>
        <begin position="51"/>
        <end position="96"/>
    </location>
</feature>
<reference evidence="2" key="1">
    <citation type="submission" date="2022-08" db="EMBL/GenBank/DDBJ databases">
        <title>Genome sequencing of akame (Lates japonicus).</title>
        <authorList>
            <person name="Hashiguchi Y."/>
            <person name="Takahashi H."/>
        </authorList>
    </citation>
    <scope>NUCLEOTIDE SEQUENCE</scope>
    <source>
        <strain evidence="2">Kochi</strain>
    </source>
</reference>
<proteinExistence type="predicted"/>
<protein>
    <submittedName>
        <fullName evidence="2">Methyl-CpG-binding domain protein 5-like isoform X1</fullName>
    </submittedName>
</protein>
<evidence type="ECO:0000256" key="1">
    <source>
        <dbReference type="SAM" id="MobiDB-lite"/>
    </source>
</evidence>
<comment type="caution">
    <text evidence="2">The sequence shown here is derived from an EMBL/GenBank/DDBJ whole genome shotgun (WGS) entry which is preliminary data.</text>
</comment>
<feature type="compositionally biased region" description="Pro residues" evidence="1">
    <location>
        <begin position="78"/>
        <end position="90"/>
    </location>
</feature>
<evidence type="ECO:0000313" key="3">
    <source>
        <dbReference type="Proteomes" id="UP001279410"/>
    </source>
</evidence>
<dbReference type="Proteomes" id="UP001279410">
    <property type="component" value="Unassembled WGS sequence"/>
</dbReference>
<name>A0AAD3NCK9_LATJO</name>
<accession>A0AAD3NCK9</accession>
<dbReference type="AlphaFoldDB" id="A0AAD3NCK9"/>
<keyword evidence="3" id="KW-1185">Reference proteome</keyword>
<gene>
    <name evidence="2" type="ORF">AKAME5_002118000</name>
</gene>
<sequence length="232" mass="24240">MAPANVVLGVTHSIHKELHPPPSPSLALCSCLELCFPSPSGPIPSASYLSEQAEAPEGGGQMGTLSQRRNPPLSSPHSPLPGGSPNPNPTFPNLRHLFPPSLSGPVPGLFANCLLPQQAHCTEIECCHVEAIILSSRADAQAAGSSTDSTPFRASSTKRALDFTTVLTPTPLGLDPPTPASICSITPAQCTECLSLSLASLHLLNLDLCLLKEVDTYRRAPNCHPSSPAPHS</sequence>
<evidence type="ECO:0000313" key="2">
    <source>
        <dbReference type="EMBL" id="GLD69863.1"/>
    </source>
</evidence>
<dbReference type="EMBL" id="BRZM01000290">
    <property type="protein sequence ID" value="GLD69863.1"/>
    <property type="molecule type" value="Genomic_DNA"/>
</dbReference>